<evidence type="ECO:0000313" key="2">
    <source>
        <dbReference type="Proteomes" id="UP001597182"/>
    </source>
</evidence>
<dbReference type="RefSeq" id="WP_346094549.1">
    <property type="nucleotide sequence ID" value="NZ_BAABKS010000102.1"/>
</dbReference>
<reference evidence="2" key="1">
    <citation type="journal article" date="2019" name="Int. J. Syst. Evol. Microbiol.">
        <title>The Global Catalogue of Microorganisms (GCM) 10K type strain sequencing project: providing services to taxonomists for standard genome sequencing and annotation.</title>
        <authorList>
            <consortium name="The Broad Institute Genomics Platform"/>
            <consortium name="The Broad Institute Genome Sequencing Center for Infectious Disease"/>
            <person name="Wu L."/>
            <person name="Ma J."/>
        </authorList>
    </citation>
    <scope>NUCLEOTIDE SEQUENCE [LARGE SCALE GENOMIC DNA]</scope>
    <source>
        <strain evidence="2">CCUG 49018</strain>
    </source>
</reference>
<protein>
    <submittedName>
        <fullName evidence="1">Uncharacterized protein</fullName>
    </submittedName>
</protein>
<proteinExistence type="predicted"/>
<organism evidence="1 2">
    <name type="scientific">Pseudonocardia benzenivorans</name>
    <dbReference type="NCBI Taxonomy" id="228005"/>
    <lineage>
        <taxon>Bacteria</taxon>
        <taxon>Bacillati</taxon>
        <taxon>Actinomycetota</taxon>
        <taxon>Actinomycetes</taxon>
        <taxon>Pseudonocardiales</taxon>
        <taxon>Pseudonocardiaceae</taxon>
        <taxon>Pseudonocardia</taxon>
    </lineage>
</organism>
<name>A0ABW3VNI7_9PSEU</name>
<accession>A0ABW3VNI7</accession>
<gene>
    <name evidence="1" type="ORF">ACFQ34_21545</name>
</gene>
<sequence length="147" mass="15871">MNTQTNHYDDTDTDERPEAVRQAAAGARAWRATVHAQGTAQLDHADFYGIAGELTYTLAAVAALAEVLAWQVAGYGEGRPVYDDSRVVDPRERLDAAAADLHELAARVREADRVLNTFWSRISHIGVQTAPDESVEVGAEVAAAVAR</sequence>
<dbReference type="EMBL" id="JBHTMB010000182">
    <property type="protein sequence ID" value="MFD1235886.1"/>
    <property type="molecule type" value="Genomic_DNA"/>
</dbReference>
<evidence type="ECO:0000313" key="1">
    <source>
        <dbReference type="EMBL" id="MFD1235886.1"/>
    </source>
</evidence>
<comment type="caution">
    <text evidence="1">The sequence shown here is derived from an EMBL/GenBank/DDBJ whole genome shotgun (WGS) entry which is preliminary data.</text>
</comment>
<keyword evidence="2" id="KW-1185">Reference proteome</keyword>
<dbReference type="Proteomes" id="UP001597182">
    <property type="component" value="Unassembled WGS sequence"/>
</dbReference>